<dbReference type="SUPFAM" id="SSF49723">
    <property type="entry name" value="Lipase/lipooxygenase domain (PLAT/LH2 domain)"/>
    <property type="match status" value="1"/>
</dbReference>
<evidence type="ECO:0000313" key="4">
    <source>
        <dbReference type="EMBL" id="EEN48089.1"/>
    </source>
</evidence>
<comment type="caution">
    <text evidence="1">Lacks conserved residue(s) required for the propagation of feature annotation.</text>
</comment>
<evidence type="ECO:0000259" key="3">
    <source>
        <dbReference type="PROSITE" id="PS50095"/>
    </source>
</evidence>
<reference evidence="4" key="1">
    <citation type="journal article" date="2008" name="Nature">
        <title>The amphioxus genome and the evolution of the chordate karyotype.</title>
        <authorList>
            <consortium name="US DOE Joint Genome Institute (JGI-PGF)"/>
            <person name="Putnam N.H."/>
            <person name="Butts T."/>
            <person name="Ferrier D.E.K."/>
            <person name="Furlong R.F."/>
            <person name="Hellsten U."/>
            <person name="Kawashima T."/>
            <person name="Robinson-Rechavi M."/>
            <person name="Shoguchi E."/>
            <person name="Terry A."/>
            <person name="Yu J.-K."/>
            <person name="Benito-Gutierrez E.L."/>
            <person name="Dubchak I."/>
            <person name="Garcia-Fernandez J."/>
            <person name="Gibson-Brown J.J."/>
            <person name="Grigoriev I.V."/>
            <person name="Horton A.C."/>
            <person name="de Jong P.J."/>
            <person name="Jurka J."/>
            <person name="Kapitonov V.V."/>
            <person name="Kohara Y."/>
            <person name="Kuroki Y."/>
            <person name="Lindquist E."/>
            <person name="Lucas S."/>
            <person name="Osoegawa K."/>
            <person name="Pennacchio L.A."/>
            <person name="Salamov A.A."/>
            <person name="Satou Y."/>
            <person name="Sauka-Spengler T."/>
            <person name="Schmutz J."/>
            <person name="Shin-I T."/>
            <person name="Toyoda A."/>
            <person name="Bronner-Fraser M."/>
            <person name="Fujiyama A."/>
            <person name="Holland L.Z."/>
            <person name="Holland P.W.H."/>
            <person name="Satoh N."/>
            <person name="Rokhsar D.S."/>
        </authorList>
    </citation>
    <scope>NUCLEOTIDE SEQUENCE [LARGE SCALE GENOMIC DNA]</scope>
    <source>
        <strain evidence="4">S238N-H82</strain>
        <tissue evidence="4">Testes</tissue>
    </source>
</reference>
<accession>C3ZHA6</accession>
<evidence type="ECO:0000256" key="2">
    <source>
        <dbReference type="SAM" id="Phobius"/>
    </source>
</evidence>
<keyword evidence="2" id="KW-1133">Transmembrane helix</keyword>
<proteinExistence type="predicted"/>
<dbReference type="AlphaFoldDB" id="C3ZHA6"/>
<dbReference type="InterPro" id="IPR051223">
    <property type="entry name" value="Polycystin"/>
</dbReference>
<dbReference type="PANTHER" id="PTHR10877:SF194">
    <property type="entry name" value="LOCATION OF VULVA DEFECTIVE 1"/>
    <property type="match status" value="1"/>
</dbReference>
<dbReference type="PANTHER" id="PTHR10877">
    <property type="entry name" value="POLYCYSTIN FAMILY MEMBER"/>
    <property type="match status" value="1"/>
</dbReference>
<organism>
    <name type="scientific">Branchiostoma floridae</name>
    <name type="common">Florida lancelet</name>
    <name type="synonym">Amphioxus</name>
    <dbReference type="NCBI Taxonomy" id="7739"/>
    <lineage>
        <taxon>Eukaryota</taxon>
        <taxon>Metazoa</taxon>
        <taxon>Chordata</taxon>
        <taxon>Cephalochordata</taxon>
        <taxon>Leptocardii</taxon>
        <taxon>Amphioxiformes</taxon>
        <taxon>Branchiostomatidae</taxon>
        <taxon>Branchiostoma</taxon>
    </lineage>
</organism>
<name>C3ZHA6_BRAFL</name>
<dbReference type="PROSITE" id="PS50095">
    <property type="entry name" value="PLAT"/>
    <property type="match status" value="1"/>
</dbReference>
<gene>
    <name evidence="4" type="ORF">BRAFLDRAFT_246514</name>
</gene>
<dbReference type="InterPro" id="IPR001024">
    <property type="entry name" value="PLAT/LH2_dom"/>
</dbReference>
<keyword evidence="2" id="KW-0812">Transmembrane</keyword>
<sequence length="229" mass="25494">MLIQVGPLSNTTHLHCRCDHLTKFAGFVPPNPINFDVALSANIAENPMGLIAVLSVFGLFLLGYLTARKADRMDLIKVTFPVSLCLSPNPDYHYIVTVYTGFRMDAGTTAQVSLTVFGLQNESEPLTLRDDRRLLFGGGSVDSFLVSSVEWLGPLTHIHVWHDNAGSSPGWYLNKVVIQHVRSGRVDYFICNRWLALDEDDGRIDRMVFVASPEEMAKLSNLISERATK</sequence>
<feature type="domain" description="PLAT" evidence="3">
    <location>
        <begin position="92"/>
        <end position="209"/>
    </location>
</feature>
<feature type="transmembrane region" description="Helical" evidence="2">
    <location>
        <begin position="48"/>
        <end position="67"/>
    </location>
</feature>
<protein>
    <recommendedName>
        <fullName evidence="3">PLAT domain-containing protein</fullName>
    </recommendedName>
</protein>
<dbReference type="SMART" id="SM00308">
    <property type="entry name" value="LH2"/>
    <property type="match status" value="1"/>
</dbReference>
<dbReference type="eggNOG" id="KOG3599">
    <property type="taxonomic scope" value="Eukaryota"/>
</dbReference>
<dbReference type="Gene3D" id="2.60.60.20">
    <property type="entry name" value="PLAT/LH2 domain"/>
    <property type="match status" value="1"/>
</dbReference>
<evidence type="ECO:0000256" key="1">
    <source>
        <dbReference type="PROSITE-ProRule" id="PRU00152"/>
    </source>
</evidence>
<keyword evidence="2" id="KW-0472">Membrane</keyword>
<dbReference type="InParanoid" id="C3ZHA6"/>
<dbReference type="InterPro" id="IPR036392">
    <property type="entry name" value="PLAT/LH2_dom_sf"/>
</dbReference>
<dbReference type="FunFam" id="2.60.60.20:FF:000019">
    <property type="entry name" value="Uncharacterized protein"/>
    <property type="match status" value="1"/>
</dbReference>
<dbReference type="Pfam" id="PF01477">
    <property type="entry name" value="PLAT"/>
    <property type="match status" value="1"/>
</dbReference>
<dbReference type="EMBL" id="GG666622">
    <property type="protein sequence ID" value="EEN48089.1"/>
    <property type="molecule type" value="Genomic_DNA"/>
</dbReference>